<dbReference type="Gene3D" id="2.40.37.10">
    <property type="entry name" value="Lyase, Ornithine Decarboxylase, Chain A, domain 1"/>
    <property type="match status" value="1"/>
</dbReference>
<evidence type="ECO:0000259" key="6">
    <source>
        <dbReference type="Pfam" id="PF00278"/>
    </source>
</evidence>
<evidence type="ECO:0000313" key="9">
    <source>
        <dbReference type="Proteomes" id="UP001599542"/>
    </source>
</evidence>
<dbReference type="Proteomes" id="UP001599542">
    <property type="component" value="Unassembled WGS sequence"/>
</dbReference>
<evidence type="ECO:0000259" key="7">
    <source>
        <dbReference type="Pfam" id="PF02784"/>
    </source>
</evidence>
<dbReference type="EMBL" id="JBHYPX010000001">
    <property type="protein sequence ID" value="MFE1350545.1"/>
    <property type="molecule type" value="Genomic_DNA"/>
</dbReference>
<feature type="domain" description="Orn/DAP/Arg decarboxylase 2 N-terminal" evidence="7">
    <location>
        <begin position="49"/>
        <end position="294"/>
    </location>
</feature>
<gene>
    <name evidence="8" type="ORF">ACFW6T_00990</name>
</gene>
<dbReference type="Pfam" id="PF00278">
    <property type="entry name" value="Orn_DAP_Arg_deC"/>
    <property type="match status" value="1"/>
</dbReference>
<evidence type="ECO:0000313" key="8">
    <source>
        <dbReference type="EMBL" id="MFE1350545.1"/>
    </source>
</evidence>
<dbReference type="PANTHER" id="PTHR43727:SF3">
    <property type="entry name" value="GROUP IV DECARBOXYLASE"/>
    <property type="match status" value="1"/>
</dbReference>
<keyword evidence="4" id="KW-0456">Lyase</keyword>
<accession>A0ABW6GCU5</accession>
<keyword evidence="3" id="KW-0663">Pyridoxal phosphate</keyword>
<dbReference type="InterPro" id="IPR022643">
    <property type="entry name" value="De-COase2_C"/>
</dbReference>
<keyword evidence="2" id="KW-0210">Decarboxylase</keyword>
<dbReference type="InterPro" id="IPR022644">
    <property type="entry name" value="De-COase2_N"/>
</dbReference>
<comment type="cofactor">
    <cofactor evidence="1">
        <name>pyridoxal 5'-phosphate</name>
        <dbReference type="ChEBI" id="CHEBI:597326"/>
    </cofactor>
</comment>
<dbReference type="InterPro" id="IPR009006">
    <property type="entry name" value="Ala_racemase/Decarboxylase_C"/>
</dbReference>
<evidence type="ECO:0000256" key="1">
    <source>
        <dbReference type="ARBA" id="ARBA00001933"/>
    </source>
</evidence>
<dbReference type="Gene3D" id="3.20.20.10">
    <property type="entry name" value="Alanine racemase"/>
    <property type="match status" value="1"/>
</dbReference>
<dbReference type="InterPro" id="IPR022653">
    <property type="entry name" value="De-COase2_pyr-phos_BS"/>
</dbReference>
<evidence type="ECO:0000256" key="4">
    <source>
        <dbReference type="ARBA" id="ARBA00023239"/>
    </source>
</evidence>
<evidence type="ECO:0000256" key="2">
    <source>
        <dbReference type="ARBA" id="ARBA00022793"/>
    </source>
</evidence>
<organism evidence="8 9">
    <name type="scientific">Kitasatospora phosalacinea</name>
    <dbReference type="NCBI Taxonomy" id="2065"/>
    <lineage>
        <taxon>Bacteria</taxon>
        <taxon>Bacillati</taxon>
        <taxon>Actinomycetota</taxon>
        <taxon>Actinomycetes</taxon>
        <taxon>Kitasatosporales</taxon>
        <taxon>Streptomycetaceae</taxon>
        <taxon>Kitasatospora</taxon>
    </lineage>
</organism>
<evidence type="ECO:0000256" key="3">
    <source>
        <dbReference type="ARBA" id="ARBA00022898"/>
    </source>
</evidence>
<name>A0ABW6GCU5_9ACTN</name>
<dbReference type="PROSITE" id="PS00878">
    <property type="entry name" value="ODR_DC_2_1"/>
    <property type="match status" value="1"/>
</dbReference>
<sequence>MPEHRPSSPLISAERRELVLRAAVRQGLLDPERAPLAAFLDLDAVAGAVAALHAAFPAELEVRHAFAAKANPLGPVLRRLRELGMGCEVASPGEFAQALAAGFPPELIVLDSPAKTRAELALALELGVSVNIDNWQELARVDAILADRGSASRIGVRINPQVGGGRIAAMSTATATSKFGVPLADTGNAARLVETFRTRPWLTELHCHVGSQGVDLDLMATGIATTAAFAERINRELGRRQVTGIDLGGGLPVNFADDRTAPGWDAYVERLRAHAPVLFDGRYRLTTEFGRSVLAKSGFVASYVEYTKVAGGRPIAIGHAGAQVATRTVFAPDSWPLRISTHHPSGAAKHGAPVLQDVAGPCCFAGDLVARARPLPLLAPGDLYCLLDCGAYYATNHFSYNSLPEPAVHGATTSPDGTVRFETLRPAQSIDDLVARTTTA</sequence>
<dbReference type="RefSeq" id="WP_380317965.1">
    <property type="nucleotide sequence ID" value="NZ_JBHYPW010000005.1"/>
</dbReference>
<dbReference type="InterPro" id="IPR029066">
    <property type="entry name" value="PLP-binding_barrel"/>
</dbReference>
<feature type="domain" description="Orn/DAP/Arg decarboxylase 2 C-terminal" evidence="6">
    <location>
        <begin position="296"/>
        <end position="390"/>
    </location>
</feature>
<proteinExistence type="inferred from homology"/>
<dbReference type="SUPFAM" id="SSF51419">
    <property type="entry name" value="PLP-binding barrel"/>
    <property type="match status" value="1"/>
</dbReference>
<comment type="caution">
    <text evidence="8">The sequence shown here is derived from an EMBL/GenBank/DDBJ whole genome shotgun (WGS) entry which is preliminary data.</text>
</comment>
<comment type="similarity">
    <text evidence="5">Belongs to the Orn/Lys/Arg decarboxylase class-II family.</text>
</comment>
<dbReference type="InterPro" id="IPR000183">
    <property type="entry name" value="Orn/DAP/Arg_de-COase"/>
</dbReference>
<dbReference type="PRINTS" id="PR01179">
    <property type="entry name" value="ODADCRBXLASE"/>
</dbReference>
<dbReference type="PANTHER" id="PTHR43727">
    <property type="entry name" value="DIAMINOPIMELATE DECARBOXYLASE"/>
    <property type="match status" value="1"/>
</dbReference>
<dbReference type="SUPFAM" id="SSF50621">
    <property type="entry name" value="Alanine racemase C-terminal domain-like"/>
    <property type="match status" value="1"/>
</dbReference>
<dbReference type="InterPro" id="IPR022657">
    <property type="entry name" value="De-COase2_CS"/>
</dbReference>
<dbReference type="PROSITE" id="PS00879">
    <property type="entry name" value="ODR_DC_2_2"/>
    <property type="match status" value="1"/>
</dbReference>
<evidence type="ECO:0000256" key="5">
    <source>
        <dbReference type="RuleBase" id="RU003737"/>
    </source>
</evidence>
<protein>
    <submittedName>
        <fullName evidence="8">Diaminopimelate decarboxylase</fullName>
    </submittedName>
</protein>
<reference evidence="8 9" key="1">
    <citation type="submission" date="2024-09" db="EMBL/GenBank/DDBJ databases">
        <title>The Natural Products Discovery Center: Release of the First 8490 Sequenced Strains for Exploring Actinobacteria Biosynthetic Diversity.</title>
        <authorList>
            <person name="Kalkreuter E."/>
            <person name="Kautsar S.A."/>
            <person name="Yang D."/>
            <person name="Bader C.D."/>
            <person name="Teijaro C.N."/>
            <person name="Fluegel L."/>
            <person name="Davis C.M."/>
            <person name="Simpson J.R."/>
            <person name="Lauterbach L."/>
            <person name="Steele A.D."/>
            <person name="Gui C."/>
            <person name="Meng S."/>
            <person name="Li G."/>
            <person name="Viehrig K."/>
            <person name="Ye F."/>
            <person name="Su P."/>
            <person name="Kiefer A.F."/>
            <person name="Nichols A."/>
            <person name="Cepeda A.J."/>
            <person name="Yan W."/>
            <person name="Fan B."/>
            <person name="Jiang Y."/>
            <person name="Adhikari A."/>
            <person name="Zheng C.-J."/>
            <person name="Schuster L."/>
            <person name="Cowan T.M."/>
            <person name="Smanski M.J."/>
            <person name="Chevrette M.G."/>
            <person name="De Carvalho L.P.S."/>
            <person name="Shen B."/>
        </authorList>
    </citation>
    <scope>NUCLEOTIDE SEQUENCE [LARGE SCALE GENOMIC DNA]</scope>
    <source>
        <strain evidence="8 9">NPDC058753</strain>
    </source>
</reference>
<dbReference type="Pfam" id="PF02784">
    <property type="entry name" value="Orn_Arg_deC_N"/>
    <property type="match status" value="1"/>
</dbReference>
<keyword evidence="9" id="KW-1185">Reference proteome</keyword>